<gene>
    <name evidence="2" type="ORF">E4U09_008093</name>
</gene>
<dbReference type="EMBL" id="SRRH01000091">
    <property type="protein sequence ID" value="KAG6299519.1"/>
    <property type="molecule type" value="Genomic_DNA"/>
</dbReference>
<feature type="region of interest" description="Disordered" evidence="1">
    <location>
        <begin position="51"/>
        <end position="72"/>
    </location>
</feature>
<evidence type="ECO:0000313" key="2">
    <source>
        <dbReference type="EMBL" id="KAG6299519.1"/>
    </source>
</evidence>
<sequence>MGDEPPADAESPADTDDPHAKDLPHLVNISDTGDIVLSVTFLNSPETLKRARKAALRKPPGPSTRPDDSGPSRAVLAAKLTLPYRVNLSSLTKHSLYFSNLLTNPSFQEAQRISSTHAAITARGIKPSEADPLHLPWVSITDDDEATQSASRQEPLEDMLRIMHGLPVKRTARVAMTYVTTLAIIADRFDATAVVARGLADLKFKWPLTRNRPYVDEAGRTTGVEGALRQKILLAWLLNQPVRLHRETRELILRGSRLWGAYAPEEEEEEEEQEMDLSAAWWNLPEGIEEELQHRRSCILNTISSIQRHFLSQYSSRNRQCKLGYDSSAACDSFQLGQMLKFFLSRNLLSLADYAPSSLDNLPDMSALLDIEDLLSTLKQCPSYQVDRHHLNCGLRVRIDPIVDYVKAMLAATVVSLPLGDWKKRRGDVSWMVGDGPEGAAKRRSNGHFKSRSAADDNDEKRVFKFTRALASDQRLRYEGNMYADGMARRLFTAVAWDWTPED</sequence>
<protein>
    <submittedName>
        <fullName evidence="2">Uncharacterized protein</fullName>
    </submittedName>
</protein>
<dbReference type="AlphaFoldDB" id="A0A9P7QJJ9"/>
<accession>A0A9P7QJJ9</accession>
<feature type="region of interest" description="Disordered" evidence="1">
    <location>
        <begin position="436"/>
        <end position="456"/>
    </location>
</feature>
<keyword evidence="3" id="KW-1185">Reference proteome</keyword>
<reference evidence="2 3" key="1">
    <citation type="journal article" date="2020" name="bioRxiv">
        <title>Whole genome comparisons of ergot fungi reveals the divergence and evolution of species within the genus Claviceps are the result of varying mechanisms driving genome evolution and host range expansion.</title>
        <authorList>
            <person name="Wyka S.A."/>
            <person name="Mondo S.J."/>
            <person name="Liu M."/>
            <person name="Dettman J."/>
            <person name="Nalam V."/>
            <person name="Broders K.D."/>
        </authorList>
    </citation>
    <scope>NUCLEOTIDE SEQUENCE [LARGE SCALE GENOMIC DNA]</scope>
    <source>
        <strain evidence="2 3">Clav52</strain>
    </source>
</reference>
<evidence type="ECO:0000313" key="3">
    <source>
        <dbReference type="Proteomes" id="UP000707071"/>
    </source>
</evidence>
<feature type="compositionally biased region" description="Basic residues" evidence="1">
    <location>
        <begin position="442"/>
        <end position="451"/>
    </location>
</feature>
<proteinExistence type="predicted"/>
<feature type="compositionally biased region" description="Acidic residues" evidence="1">
    <location>
        <begin position="1"/>
        <end position="15"/>
    </location>
</feature>
<comment type="caution">
    <text evidence="2">The sequence shown here is derived from an EMBL/GenBank/DDBJ whole genome shotgun (WGS) entry which is preliminary data.</text>
</comment>
<name>A0A9P7QJJ9_9HYPO</name>
<organism evidence="2 3">
    <name type="scientific">Claviceps aff. purpurea</name>
    <dbReference type="NCBI Taxonomy" id="1967640"/>
    <lineage>
        <taxon>Eukaryota</taxon>
        <taxon>Fungi</taxon>
        <taxon>Dikarya</taxon>
        <taxon>Ascomycota</taxon>
        <taxon>Pezizomycotina</taxon>
        <taxon>Sordariomycetes</taxon>
        <taxon>Hypocreomycetidae</taxon>
        <taxon>Hypocreales</taxon>
        <taxon>Clavicipitaceae</taxon>
        <taxon>Claviceps</taxon>
    </lineage>
</organism>
<dbReference type="Proteomes" id="UP000707071">
    <property type="component" value="Unassembled WGS sequence"/>
</dbReference>
<evidence type="ECO:0000256" key="1">
    <source>
        <dbReference type="SAM" id="MobiDB-lite"/>
    </source>
</evidence>
<feature type="region of interest" description="Disordered" evidence="1">
    <location>
        <begin position="1"/>
        <end position="25"/>
    </location>
</feature>